<accession>A0ABY5MFD5</accession>
<evidence type="ECO:0000256" key="1">
    <source>
        <dbReference type="SAM" id="Phobius"/>
    </source>
</evidence>
<dbReference type="Proteomes" id="UP001342418">
    <property type="component" value="Chromosome"/>
</dbReference>
<sequence>MSERKDFFPPTRKPSTTGTLLYLLFGMLVWAAHLTIVYGGHTLLCALGFPPQATDWLVIAATAGAALAVVFFLARQKWWARTLGLPPGGRPDRPLDLIARLTAILSLVGITWAGAAVAFVASCAQGR</sequence>
<evidence type="ECO:0000313" key="3">
    <source>
        <dbReference type="Proteomes" id="UP001342418"/>
    </source>
</evidence>
<reference evidence="2 3" key="1">
    <citation type="submission" date="2018-07" db="EMBL/GenBank/DDBJ databases">
        <title>Genome sequence of Nitratireductor thuwali#1536.</title>
        <authorList>
            <person name="Michoud G."/>
            <person name="Merlino G."/>
            <person name="Sefrji F.O."/>
            <person name="Daffonchio D."/>
        </authorList>
    </citation>
    <scope>NUCLEOTIDE SEQUENCE [LARGE SCALE GENOMIC DNA]</scope>
    <source>
        <strain evidence="3">Nit1536</strain>
    </source>
</reference>
<keyword evidence="1" id="KW-0472">Membrane</keyword>
<dbReference type="EMBL" id="CP030941">
    <property type="protein sequence ID" value="UUP16745.1"/>
    <property type="molecule type" value="Genomic_DNA"/>
</dbReference>
<keyword evidence="1" id="KW-0812">Transmembrane</keyword>
<proteinExistence type="predicted"/>
<feature type="transmembrane region" description="Helical" evidence="1">
    <location>
        <begin position="95"/>
        <end position="121"/>
    </location>
</feature>
<protein>
    <submittedName>
        <fullName evidence="2">Uncharacterized protein</fullName>
    </submittedName>
</protein>
<feature type="transmembrane region" description="Helical" evidence="1">
    <location>
        <begin position="56"/>
        <end position="74"/>
    </location>
</feature>
<organism evidence="2 3">
    <name type="scientific">Nitratireductor thuwali</name>
    <dbReference type="NCBI Taxonomy" id="2267699"/>
    <lineage>
        <taxon>Bacteria</taxon>
        <taxon>Pseudomonadati</taxon>
        <taxon>Pseudomonadota</taxon>
        <taxon>Alphaproteobacteria</taxon>
        <taxon>Hyphomicrobiales</taxon>
        <taxon>Phyllobacteriaceae</taxon>
        <taxon>Nitratireductor</taxon>
    </lineage>
</organism>
<keyword evidence="1" id="KW-1133">Transmembrane helix</keyword>
<gene>
    <name evidence="2" type="ORF">NTH_01192</name>
</gene>
<name>A0ABY5MFD5_9HYPH</name>
<keyword evidence="3" id="KW-1185">Reference proteome</keyword>
<dbReference type="RefSeq" id="WP_338529150.1">
    <property type="nucleotide sequence ID" value="NZ_CP030941.1"/>
</dbReference>
<feature type="transmembrane region" description="Helical" evidence="1">
    <location>
        <begin position="20"/>
        <end position="44"/>
    </location>
</feature>
<evidence type="ECO:0000313" key="2">
    <source>
        <dbReference type="EMBL" id="UUP16745.1"/>
    </source>
</evidence>